<dbReference type="AlphaFoldDB" id="A0A2U3NZZ4"/>
<keyword evidence="3" id="KW-1185">Reference proteome</keyword>
<dbReference type="InterPro" id="IPR027417">
    <property type="entry name" value="P-loop_NTPase"/>
</dbReference>
<dbReference type="EMBL" id="FUFA01000005">
    <property type="protein sequence ID" value="SPM37074.1"/>
    <property type="molecule type" value="Genomic_DNA"/>
</dbReference>
<sequence>VCDVTTSDSRGDPETDKTAQAQSAARPVLLFVLGMPRSGTSALTRVLSLCGGVLPAELEDADSFNPRGYWEPRATHHLNGHMLRRHNSTDADPSLRLQEDGAFDDEEKAAFISKVKAFLTTLPAAPIVIIKDLYITALSEMWFEAARQSGLDIAVVIALRHPQEVVASVAASRRVSPEFPSALPSAMWLKYTLLAERNTRGLPRVFVEYANLLDDWRRETKRISATLGIELSTEDEDVIDEFLTRDLHRNRDCGLVTEPFGTDWISTVYEAAGAAARDEPWDQSLLDRVFEAYRVSERAFRTAFEDFRDGVRDQLPANAILLRIFRWDFVIERRRRRRP</sequence>
<dbReference type="Gene3D" id="3.40.50.300">
    <property type="entry name" value="P-loop containing nucleotide triphosphate hydrolases"/>
    <property type="match status" value="1"/>
</dbReference>
<evidence type="ECO:0000256" key="1">
    <source>
        <dbReference type="SAM" id="MobiDB-lite"/>
    </source>
</evidence>
<organism evidence="2 3">
    <name type="scientific">Mycobacterium rhizamassiliense</name>
    <dbReference type="NCBI Taxonomy" id="1841860"/>
    <lineage>
        <taxon>Bacteria</taxon>
        <taxon>Bacillati</taxon>
        <taxon>Actinomycetota</taxon>
        <taxon>Actinomycetes</taxon>
        <taxon>Mycobacteriales</taxon>
        <taxon>Mycobacteriaceae</taxon>
        <taxon>Mycobacterium</taxon>
    </lineage>
</organism>
<evidence type="ECO:0000313" key="2">
    <source>
        <dbReference type="EMBL" id="SPM37074.1"/>
    </source>
</evidence>
<name>A0A2U3NZZ4_9MYCO</name>
<reference evidence="2 3" key="1">
    <citation type="submission" date="2017-01" db="EMBL/GenBank/DDBJ databases">
        <authorList>
            <consortium name="Urmite Genomes"/>
        </authorList>
    </citation>
    <scope>NUCLEOTIDE SEQUENCE [LARGE SCALE GENOMIC DNA]</scope>
    <source>
        <strain evidence="2 3">AB57</strain>
    </source>
</reference>
<dbReference type="SUPFAM" id="SSF52540">
    <property type="entry name" value="P-loop containing nucleoside triphosphate hydrolases"/>
    <property type="match status" value="1"/>
</dbReference>
<proteinExistence type="predicted"/>
<evidence type="ECO:0008006" key="4">
    <source>
        <dbReference type="Google" id="ProtNLM"/>
    </source>
</evidence>
<dbReference type="STRING" id="1841860.GCA_900157375_04920"/>
<evidence type="ECO:0000313" key="3">
    <source>
        <dbReference type="Proteomes" id="UP000240988"/>
    </source>
</evidence>
<feature type="non-terminal residue" evidence="2">
    <location>
        <position position="1"/>
    </location>
</feature>
<dbReference type="Proteomes" id="UP000240988">
    <property type="component" value="Unassembled WGS sequence"/>
</dbReference>
<gene>
    <name evidence="2" type="ORF">MRAB57_4917</name>
</gene>
<feature type="region of interest" description="Disordered" evidence="1">
    <location>
        <begin position="1"/>
        <end position="21"/>
    </location>
</feature>
<accession>A0A2U3NZZ4</accession>
<protein>
    <recommendedName>
        <fullName evidence="4">Sulfotransferase family protein</fullName>
    </recommendedName>
</protein>